<evidence type="ECO:0000256" key="3">
    <source>
        <dbReference type="ARBA" id="ARBA00022475"/>
    </source>
</evidence>
<sequence length="190" mass="21278">MKTFNKILDGIEKAVVTIDSILLVFITAVIVFQVIARKLNISMTGTEELARYAYVIFAFLAWPIAALRGTDVCVTFLFDKLPGKIRHAVLAVFHIAMSVFAGICVYSMIKNIENAKGIIAASNRWLHISWVYIIVAVGLVATVIFNIIRCVFLLTGQAVYVSQDEKDAMELETAKEEFEKQQKELEEKGE</sequence>
<dbReference type="KEGG" id="qdo:H9Q78_09970"/>
<protein>
    <submittedName>
        <fullName evidence="12">TRAP transporter small permease</fullName>
    </submittedName>
</protein>
<evidence type="ECO:0000256" key="9">
    <source>
        <dbReference type="SAM" id="Coils"/>
    </source>
</evidence>
<evidence type="ECO:0000313" key="13">
    <source>
        <dbReference type="Proteomes" id="UP000515823"/>
    </source>
</evidence>
<evidence type="ECO:0000256" key="4">
    <source>
        <dbReference type="ARBA" id="ARBA00022519"/>
    </source>
</evidence>
<gene>
    <name evidence="12" type="ORF">H9Q78_09970</name>
</gene>
<dbReference type="Pfam" id="PF04290">
    <property type="entry name" value="DctQ"/>
    <property type="match status" value="1"/>
</dbReference>
<dbReference type="Proteomes" id="UP000515823">
    <property type="component" value="Chromosome"/>
</dbReference>
<keyword evidence="13" id="KW-1185">Reference proteome</keyword>
<dbReference type="GO" id="GO:0005886">
    <property type="term" value="C:plasma membrane"/>
    <property type="evidence" value="ECO:0007669"/>
    <property type="project" value="UniProtKB-SubCell"/>
</dbReference>
<feature type="transmembrane region" description="Helical" evidence="10">
    <location>
        <begin position="130"/>
        <end position="154"/>
    </location>
</feature>
<name>A0A7G9G1U6_9FIRM</name>
<feature type="domain" description="Tripartite ATP-independent periplasmic transporters DctQ component" evidence="11">
    <location>
        <begin position="26"/>
        <end position="150"/>
    </location>
</feature>
<evidence type="ECO:0000256" key="7">
    <source>
        <dbReference type="ARBA" id="ARBA00023136"/>
    </source>
</evidence>
<keyword evidence="3" id="KW-1003">Cell membrane</keyword>
<feature type="transmembrane region" description="Helical" evidence="10">
    <location>
        <begin position="87"/>
        <end position="109"/>
    </location>
</feature>
<dbReference type="PANTHER" id="PTHR35011:SF2">
    <property type="entry name" value="2,3-DIKETO-L-GULONATE TRAP TRANSPORTER SMALL PERMEASE PROTEIN YIAM"/>
    <property type="match status" value="1"/>
</dbReference>
<keyword evidence="2" id="KW-0813">Transport</keyword>
<keyword evidence="4" id="KW-0997">Cell inner membrane</keyword>
<organism evidence="12 13">
    <name type="scientific">Qiania dongpingensis</name>
    <dbReference type="NCBI Taxonomy" id="2763669"/>
    <lineage>
        <taxon>Bacteria</taxon>
        <taxon>Bacillati</taxon>
        <taxon>Bacillota</taxon>
        <taxon>Clostridia</taxon>
        <taxon>Lachnospirales</taxon>
        <taxon>Lachnospiraceae</taxon>
        <taxon>Qiania</taxon>
    </lineage>
</organism>
<keyword evidence="5 10" id="KW-0812">Transmembrane</keyword>
<evidence type="ECO:0000256" key="1">
    <source>
        <dbReference type="ARBA" id="ARBA00004429"/>
    </source>
</evidence>
<evidence type="ECO:0000256" key="10">
    <source>
        <dbReference type="SAM" id="Phobius"/>
    </source>
</evidence>
<dbReference type="GO" id="GO:0022857">
    <property type="term" value="F:transmembrane transporter activity"/>
    <property type="evidence" value="ECO:0007669"/>
    <property type="project" value="TreeGrafter"/>
</dbReference>
<keyword evidence="7 10" id="KW-0472">Membrane</keyword>
<dbReference type="RefSeq" id="WP_249301425.1">
    <property type="nucleotide sequence ID" value="NZ_CP060634.1"/>
</dbReference>
<evidence type="ECO:0000313" key="12">
    <source>
        <dbReference type="EMBL" id="QNM04778.1"/>
    </source>
</evidence>
<feature type="transmembrane region" description="Helical" evidence="10">
    <location>
        <begin position="49"/>
        <end position="67"/>
    </location>
</feature>
<dbReference type="EMBL" id="CP060634">
    <property type="protein sequence ID" value="QNM04778.1"/>
    <property type="molecule type" value="Genomic_DNA"/>
</dbReference>
<reference evidence="12 13" key="1">
    <citation type="submission" date="2020-08" db="EMBL/GenBank/DDBJ databases">
        <authorList>
            <person name="Liu C."/>
            <person name="Sun Q."/>
        </authorList>
    </citation>
    <scope>NUCLEOTIDE SEQUENCE [LARGE SCALE GENOMIC DNA]</scope>
    <source>
        <strain evidence="12 13">NSJ-38</strain>
    </source>
</reference>
<dbReference type="InterPro" id="IPR007387">
    <property type="entry name" value="TRAP_DctQ"/>
</dbReference>
<comment type="similarity">
    <text evidence="8">Belongs to the TRAP transporter small permease family.</text>
</comment>
<accession>A0A7G9G1U6</accession>
<keyword evidence="6 10" id="KW-1133">Transmembrane helix</keyword>
<evidence type="ECO:0000256" key="8">
    <source>
        <dbReference type="ARBA" id="ARBA00038436"/>
    </source>
</evidence>
<dbReference type="PANTHER" id="PTHR35011">
    <property type="entry name" value="2,3-DIKETO-L-GULONATE TRAP TRANSPORTER SMALL PERMEASE PROTEIN YIAM"/>
    <property type="match status" value="1"/>
</dbReference>
<proteinExistence type="inferred from homology"/>
<keyword evidence="9" id="KW-0175">Coiled coil</keyword>
<evidence type="ECO:0000256" key="6">
    <source>
        <dbReference type="ARBA" id="ARBA00022989"/>
    </source>
</evidence>
<evidence type="ECO:0000256" key="5">
    <source>
        <dbReference type="ARBA" id="ARBA00022692"/>
    </source>
</evidence>
<evidence type="ECO:0000259" key="11">
    <source>
        <dbReference type="Pfam" id="PF04290"/>
    </source>
</evidence>
<dbReference type="GO" id="GO:0015740">
    <property type="term" value="P:C4-dicarboxylate transport"/>
    <property type="evidence" value="ECO:0007669"/>
    <property type="project" value="TreeGrafter"/>
</dbReference>
<dbReference type="AlphaFoldDB" id="A0A7G9G1U6"/>
<dbReference type="InterPro" id="IPR055348">
    <property type="entry name" value="DctQ"/>
</dbReference>
<feature type="coiled-coil region" evidence="9">
    <location>
        <begin position="161"/>
        <end position="188"/>
    </location>
</feature>
<comment type="subcellular location">
    <subcellularLocation>
        <location evidence="1">Cell inner membrane</location>
        <topology evidence="1">Multi-pass membrane protein</topology>
    </subcellularLocation>
</comment>
<evidence type="ECO:0000256" key="2">
    <source>
        <dbReference type="ARBA" id="ARBA00022448"/>
    </source>
</evidence>
<feature type="transmembrane region" description="Helical" evidence="10">
    <location>
        <begin position="20"/>
        <end position="37"/>
    </location>
</feature>